<dbReference type="GO" id="GO:0031145">
    <property type="term" value="P:anaphase-promoting complex-dependent catabolic process"/>
    <property type="evidence" value="ECO:0007669"/>
    <property type="project" value="TreeGrafter"/>
</dbReference>
<reference evidence="8" key="1">
    <citation type="submission" date="2011-02" db="EMBL/GenBank/DDBJ databases">
        <title>The Genome Sequence of Capsaspora owczarzaki ATCC 30864.</title>
        <authorList>
            <person name="Russ C."/>
            <person name="Cuomo C."/>
            <person name="Burger G."/>
            <person name="Gray M.W."/>
            <person name="Holland P.W.H."/>
            <person name="King N."/>
            <person name="Lang F.B.F."/>
            <person name="Roger A.J."/>
            <person name="Ruiz-Trillo I."/>
            <person name="Young S.K."/>
            <person name="Zeng Q."/>
            <person name="Gargeya S."/>
            <person name="Alvarado L."/>
            <person name="Berlin A."/>
            <person name="Chapman S.B."/>
            <person name="Chen Z."/>
            <person name="Freedman E."/>
            <person name="Gellesch M."/>
            <person name="Goldberg J."/>
            <person name="Griggs A."/>
            <person name="Gujja S."/>
            <person name="Heilman E."/>
            <person name="Heiman D."/>
            <person name="Howarth C."/>
            <person name="Mehta T."/>
            <person name="Neiman D."/>
            <person name="Pearson M."/>
            <person name="Roberts A."/>
            <person name="Saif S."/>
            <person name="Shea T."/>
            <person name="Shenoy N."/>
            <person name="Sisk P."/>
            <person name="Stolte C."/>
            <person name="Sykes S."/>
            <person name="White J."/>
            <person name="Yandava C."/>
            <person name="Haas B."/>
            <person name="Nusbaum C."/>
            <person name="Birren B."/>
        </authorList>
    </citation>
    <scope>NUCLEOTIDE SEQUENCE</scope>
    <source>
        <strain evidence="8">ATCC 30864</strain>
    </source>
</reference>
<comment type="similarity">
    <text evidence="1">Belongs to the APC1 family.</text>
</comment>
<sequence length="2030" mass="217641">MKQAEESTLRAFRDYQQSPLEWLSARSGSTGKRSVVDAAQFFSKPEPSLHNAEPLWHVGGPTRHTPEQSLVMGLGQRVNAGRVISLRLSMALELPVLTVDCIGPFHPFGPALVASGGHPTATLPPDPQAQGSTSTTGRQSRHQQHQQQDGGRTARVELFDGNAVDNPSSNPADSRDDELFVAGRTVIWSSARVVRKSVTVDADIKQACWATFVLSTVDGALAASAASEHHQQGAAHTRASEVADEVVQSSLSRKLPLSEQIPVKCLCVLQHAHIDIFANDGQVFAVPLPSPIVRMLPLAVGMLLQAQPPKKSRAAAPSKSALYSLLHPLSSIAAVQARDNPVLAPSPTLLAAADCIAAFSSLPVCVSQDRNNPSQHVVWHIGGSVSAPGSVSDLCLTRIWTGSLKGVTERSSALLCCNDAFKSHFTLYLLRNGPEESSTVVALKLVNDPSNANQPIAPAGEPTHLTDCTSHAVAIPSLLTPFPMHFPRFGGSTGGLHGSSPSVYVVPQDLLVVQRDGSLRVWSSCTPIASISLADICTDKLADVEHAVDDRVSLRFANGQVMRVSVPTLRIAPLPIATAYAALANALPVPSLRAIGVTLLEQSRRHLRKATVSTPQDRWAMFWSAVVSSILALPVPAAAAGLAESDWDAMVSSHASQALRLDALGSIPVPFKPPSSLPAVPIVPSSFNATPEQSAVLEAAFILLHACYEDLKLDTLLKDYLPAMAQSLTSTALFLGQRVLVDYYLRDFPHLEVATSPLKGVVASRRLTDLLPCWLNSLEELVRCATNRRQTAPKDPVAAMLAALKSVAGSAPNGMTAEQILGRLLPLHQAMQLYARWLSSQDGPTNNGATTSVFSILQLLASAGVSLTDIDCMPLSVSVALQHVLARGREAAESSWPKPILELVERRDILRQISPQPFSNGSTPPQATNWSSAVANPDGSSRFGNDHRLSEVARLLQTSKPLRISVKQRPEMSDHDFVQEQQMRLVFRGHRALATCAGAGVLAMHTRRPGATEALVTPPINLKGHVPRNNSMIVLDKAYEFTPVQMMWPCFHSGVASSLRIAPHSSAINSAWILYHVPPPAAGRATSPEELNTQAVNAGFLMGLGLNGFLHQLPPVHLFEYLAQKHDPTSIAVLIGCSAGQRGTMDPFVTRMLTVHFPPLLPSNSSDLEISTTVQSAAAIGFGLLYQRSANRRIADVLLNETLVLRRGLDPSEIEAYSLSCGLALGMVLLEHGATPTPTPTSTTTSEASGDSHQRGASEELESLANMGLVDRLLNGVIGDAPTDPITLSDTFGSAQLRSCEGRNFGLVSRSSAAFWERDGQTRQFGRSSKHNNASSLLLTPAGDEFEKLERENAMRVIPPHLTPVNPMVAAPGALMALALIFLKSNNASVANRIPIPTTSTQLDGMHADLMLYCVLAKSLIMWDSSMFTSPLPAYTPSPDAAVDGAMRAESPKSSKHHGQQQEEPLAAAAAAAAAAPLSKLKQLEAMAEFAQRAADAKRQAMDEAASSMNLSQSRIDRVAAINAHCYSIVGACLAIALRHAGSCNQTALVTLMRYVKFFQQLFDTCPAGERKNVRTCLHAVATAVAVVMAGSGHLDVLRMLRKLHVTCSMDVTYGMHQATHMAIGMLFMSHGTESFGTSGESVAALLCCIYPRFPQLPRHGQYHLQALRHFYALAAESRVIQVHDVDSGATVACVRAEFRPVATSTSGPSHTPESVVGDTPSVAPELRLLQCIKVLDTPDGPFYPHTVDLSTPEALARFRETNIIYAMRRKPLTLDGMNHKQGNAPLDGLGVAPFSALAPAGASSFHGIEPAHLLALPSNSSVPHWRTVQSVALLGDQPALLDACSLDVSRMLEHDRLATAQRILRASLATSSNSHWASTFFRIHEAFGALAVVRRAEAAKQSASTPFQSSLTLRQLRLVLDVLEYTLKWQHNAFPESVLASIRAELAHQLAPSESVSSKTQRLVQSYANRSISLSSVAAANRRDLQLVCDYLAFHESVTGSLALPASAGSMQAQQLQAQLQRALDTALA</sequence>
<dbReference type="GO" id="GO:0060090">
    <property type="term" value="F:molecular adaptor activity"/>
    <property type="evidence" value="ECO:0007669"/>
    <property type="project" value="TreeGrafter"/>
</dbReference>
<dbReference type="PANTHER" id="PTHR12827">
    <property type="entry name" value="MEIOTIC CHECKPOINT REGULATOR TSG24 FAMILY MEMBER"/>
    <property type="match status" value="1"/>
</dbReference>
<dbReference type="InterPro" id="IPR024990">
    <property type="entry name" value="Apc1"/>
</dbReference>
<proteinExistence type="inferred from homology"/>
<keyword evidence="8" id="KW-1185">Reference proteome</keyword>
<dbReference type="InParanoid" id="A0A0D2WG73"/>
<protein>
    <recommendedName>
        <fullName evidence="6">Anaphase-promoting complex subunit 1 N-terminal domain-containing protein</fullName>
    </recommendedName>
</protein>
<evidence type="ECO:0000256" key="3">
    <source>
        <dbReference type="ARBA" id="ARBA00022776"/>
    </source>
</evidence>
<evidence type="ECO:0000313" key="8">
    <source>
        <dbReference type="Proteomes" id="UP000008743"/>
    </source>
</evidence>
<gene>
    <name evidence="7" type="ORF">CAOG_000022</name>
</gene>
<evidence type="ECO:0000259" key="6">
    <source>
        <dbReference type="Pfam" id="PF12859"/>
    </source>
</evidence>
<keyword evidence="4" id="KW-0131">Cell cycle</keyword>
<feature type="domain" description="Anaphase-promoting complex subunit 1 N-terminal" evidence="6">
    <location>
        <begin position="170"/>
        <end position="312"/>
    </location>
</feature>
<dbReference type="GO" id="GO:0007091">
    <property type="term" value="P:metaphase/anaphase transition of mitotic cell cycle"/>
    <property type="evidence" value="ECO:0007669"/>
    <property type="project" value="TreeGrafter"/>
</dbReference>
<evidence type="ECO:0000313" key="7">
    <source>
        <dbReference type="EMBL" id="KJE88360.1"/>
    </source>
</evidence>
<feature type="region of interest" description="Disordered" evidence="5">
    <location>
        <begin position="915"/>
        <end position="944"/>
    </location>
</feature>
<dbReference type="Proteomes" id="UP000008743">
    <property type="component" value="Unassembled WGS sequence"/>
</dbReference>
<dbReference type="Gene3D" id="1.25.10.10">
    <property type="entry name" value="Leucine-rich Repeat Variant"/>
    <property type="match status" value="2"/>
</dbReference>
<evidence type="ECO:0000256" key="1">
    <source>
        <dbReference type="ARBA" id="ARBA00010547"/>
    </source>
</evidence>
<dbReference type="Pfam" id="PF12859">
    <property type="entry name" value="ANAPC1"/>
    <property type="match status" value="1"/>
</dbReference>
<accession>A0A0D2WG73</accession>
<feature type="region of interest" description="Disordered" evidence="5">
    <location>
        <begin position="1439"/>
        <end position="1466"/>
    </location>
</feature>
<feature type="region of interest" description="Disordered" evidence="5">
    <location>
        <begin position="1234"/>
        <end position="1259"/>
    </location>
</feature>
<name>A0A0D2WG73_CAPO3</name>
<dbReference type="STRING" id="595528.A0A0D2WG73"/>
<dbReference type="InterPro" id="IPR049255">
    <property type="entry name" value="Apc1_N"/>
</dbReference>
<evidence type="ECO:0000256" key="5">
    <source>
        <dbReference type="SAM" id="MobiDB-lite"/>
    </source>
</evidence>
<organism evidence="7 8">
    <name type="scientific">Capsaspora owczarzaki (strain ATCC 30864)</name>
    <dbReference type="NCBI Taxonomy" id="595528"/>
    <lineage>
        <taxon>Eukaryota</taxon>
        <taxon>Filasterea</taxon>
        <taxon>Capsaspora</taxon>
    </lineage>
</organism>
<dbReference type="GO" id="GO:0070979">
    <property type="term" value="P:protein K11-linked ubiquitination"/>
    <property type="evidence" value="ECO:0007669"/>
    <property type="project" value="TreeGrafter"/>
</dbReference>
<dbReference type="EMBL" id="KE346360">
    <property type="protein sequence ID" value="KJE88360.1"/>
    <property type="molecule type" value="Genomic_DNA"/>
</dbReference>
<dbReference type="GO" id="GO:0051301">
    <property type="term" value="P:cell division"/>
    <property type="evidence" value="ECO:0007669"/>
    <property type="project" value="UniProtKB-KW"/>
</dbReference>
<feature type="compositionally biased region" description="Polar residues" evidence="5">
    <location>
        <begin position="915"/>
        <end position="943"/>
    </location>
</feature>
<keyword evidence="3" id="KW-0498">Mitosis</keyword>
<dbReference type="GO" id="GO:0005680">
    <property type="term" value="C:anaphase-promoting complex"/>
    <property type="evidence" value="ECO:0007669"/>
    <property type="project" value="InterPro"/>
</dbReference>
<evidence type="ECO:0000256" key="2">
    <source>
        <dbReference type="ARBA" id="ARBA00022618"/>
    </source>
</evidence>
<evidence type="ECO:0000256" key="4">
    <source>
        <dbReference type="ARBA" id="ARBA00023306"/>
    </source>
</evidence>
<dbReference type="InterPro" id="IPR011989">
    <property type="entry name" value="ARM-like"/>
</dbReference>
<dbReference type="PhylomeDB" id="A0A0D2WG73"/>
<dbReference type="OrthoDB" id="5976116at2759"/>
<dbReference type="eggNOG" id="KOG1858">
    <property type="taxonomic scope" value="Eukaryota"/>
</dbReference>
<dbReference type="PANTHER" id="PTHR12827:SF3">
    <property type="entry name" value="ANAPHASE-PROMOTING COMPLEX SUBUNIT 1"/>
    <property type="match status" value="1"/>
</dbReference>
<feature type="region of interest" description="Disordered" evidence="5">
    <location>
        <begin position="116"/>
        <end position="152"/>
    </location>
</feature>
<keyword evidence="2" id="KW-0132">Cell division</keyword>